<feature type="region of interest" description="Disordered" evidence="1">
    <location>
        <begin position="28"/>
        <end position="52"/>
    </location>
</feature>
<organism evidence="3 4">
    <name type="scientific">Alloalcanivorax profundimaris</name>
    <dbReference type="NCBI Taxonomy" id="2735259"/>
    <lineage>
        <taxon>Bacteria</taxon>
        <taxon>Pseudomonadati</taxon>
        <taxon>Pseudomonadota</taxon>
        <taxon>Gammaproteobacteria</taxon>
        <taxon>Oceanospirillales</taxon>
        <taxon>Alcanivoracaceae</taxon>
        <taxon>Alloalcanivorax</taxon>
    </lineage>
</organism>
<accession>A0ABS0ANQ4</accession>
<protein>
    <recommendedName>
        <fullName evidence="5">Alpha/beta hydrolase</fullName>
    </recommendedName>
</protein>
<feature type="compositionally biased region" description="Polar residues" evidence="1">
    <location>
        <begin position="36"/>
        <end position="50"/>
    </location>
</feature>
<evidence type="ECO:0000313" key="4">
    <source>
        <dbReference type="Proteomes" id="UP000662703"/>
    </source>
</evidence>
<dbReference type="RefSeq" id="WP_323745797.1">
    <property type="nucleotide sequence ID" value="NZ_ARXX01000011.1"/>
</dbReference>
<evidence type="ECO:0000256" key="1">
    <source>
        <dbReference type="SAM" id="MobiDB-lite"/>
    </source>
</evidence>
<reference evidence="3 4" key="1">
    <citation type="submission" date="2012-09" db="EMBL/GenBank/DDBJ databases">
        <title>Genome Sequence of alkane-degrading Bacterium Alcanivorax sp. 521-1.</title>
        <authorList>
            <person name="Lai Q."/>
            <person name="Shao Z."/>
        </authorList>
    </citation>
    <scope>NUCLEOTIDE SEQUENCE [LARGE SCALE GENOMIC DNA]</scope>
    <source>
        <strain evidence="3 4">521-1</strain>
    </source>
</reference>
<evidence type="ECO:0000313" key="3">
    <source>
        <dbReference type="EMBL" id="MBF5055767.1"/>
    </source>
</evidence>
<dbReference type="SUPFAM" id="SSF53474">
    <property type="entry name" value="alpha/beta-Hydrolases"/>
    <property type="match status" value="1"/>
</dbReference>
<dbReference type="Proteomes" id="UP000662703">
    <property type="component" value="Unassembled WGS sequence"/>
</dbReference>
<feature type="signal peptide" evidence="2">
    <location>
        <begin position="1"/>
        <end position="24"/>
    </location>
</feature>
<keyword evidence="2" id="KW-0732">Signal</keyword>
<sequence length="492" mass="52821">MNFDSGKRTRTLLCGLLAAGLLTACGGDSDHHSDTDNPSEPQRAQDSRSFSVDEASLPFDESGVTGHDGASRWSGVRPSGAGYRIEVPVNWNGMLVMYAHGYRGEGQTLTVSNPSIRQWLLDNGYAWAASSYSTNYYDVRAGVEDTNELALAFNDIAEAEGRTLATPTKIYITGHSMGGHVTAAAIEQETYATANNHVEYDGAVPMCGVVADTFEFQYLARVTMAAQHLAHFENPDAPPLNGIPASNFDLDAINAVVWETPPTLTTLGVPSEAGEKMQALVRNLSGGQRPLADTGFRTYYWGVVMGTGGRGGDVNGILAGNLTGNAGVTYQFDNFPPLTAEEQAFNDTILRVEGDPSANPRRDDGLRWIPVINGEFTIPVVSLQGLGDLYVPFRHGQLYRERAEDNGNGGWLVQRAIRSPGHCDYTLAEQETAFADMIDWEQNQNKPAGDDFLTPSTVAADTFGCAFSTNASGDDEAAVQATRPSAMAACVP</sequence>
<dbReference type="PROSITE" id="PS51257">
    <property type="entry name" value="PROKAR_LIPOPROTEIN"/>
    <property type="match status" value="1"/>
</dbReference>
<proteinExistence type="predicted"/>
<dbReference type="EMBL" id="ARXX01000011">
    <property type="protein sequence ID" value="MBF5055767.1"/>
    <property type="molecule type" value="Genomic_DNA"/>
</dbReference>
<dbReference type="InterPro" id="IPR029058">
    <property type="entry name" value="AB_hydrolase_fold"/>
</dbReference>
<name>A0ABS0ANQ4_9GAMM</name>
<evidence type="ECO:0000256" key="2">
    <source>
        <dbReference type="SAM" id="SignalP"/>
    </source>
</evidence>
<feature type="chain" id="PRO_5045086770" description="Alpha/beta hydrolase" evidence="2">
    <location>
        <begin position="25"/>
        <end position="492"/>
    </location>
</feature>
<keyword evidence="4" id="KW-1185">Reference proteome</keyword>
<dbReference type="Gene3D" id="3.40.50.1820">
    <property type="entry name" value="alpha/beta hydrolase"/>
    <property type="match status" value="1"/>
</dbReference>
<gene>
    <name evidence="3" type="ORF">Y5W_01061</name>
</gene>
<comment type="caution">
    <text evidence="3">The sequence shown here is derived from an EMBL/GenBank/DDBJ whole genome shotgun (WGS) entry which is preliminary data.</text>
</comment>
<evidence type="ECO:0008006" key="5">
    <source>
        <dbReference type="Google" id="ProtNLM"/>
    </source>
</evidence>